<sequence length="138" mass="15492">MGRARIVRTPEKQTTFQEQRRQLIRERIHVRGADAEVQAQEHARVGKRKQQLRSEDPAAFRVNASDNGETRKRRCRQRSVNVAMAGTYSPGPKPDLGGRFSSGTLASAVTSATAWGDTFQLRWLTICTECLGGDFLLY</sequence>
<dbReference type="EMBL" id="GFPF01001797">
    <property type="protein sequence ID" value="MAA12943.1"/>
    <property type="molecule type" value="Transcribed_RNA"/>
</dbReference>
<evidence type="ECO:0000256" key="1">
    <source>
        <dbReference type="SAM" id="MobiDB-lite"/>
    </source>
</evidence>
<proteinExistence type="predicted"/>
<name>A0A224YFH5_9ACAR</name>
<evidence type="ECO:0000313" key="2">
    <source>
        <dbReference type="EMBL" id="MAA12943.1"/>
    </source>
</evidence>
<reference evidence="2" key="1">
    <citation type="journal article" date="2017" name="Parasit. Vectors">
        <title>Sialotranscriptomics of Rhipicephalus zambeziensis reveals intricate expression profiles of secretory proteins and suggests tight temporal transcriptional regulation during blood-feeding.</title>
        <authorList>
            <person name="de Castro M.H."/>
            <person name="de Klerk D."/>
            <person name="Pienaar R."/>
            <person name="Rees D.J.G."/>
            <person name="Mans B.J."/>
        </authorList>
    </citation>
    <scope>NUCLEOTIDE SEQUENCE</scope>
    <source>
        <tissue evidence="2">Salivary glands</tissue>
    </source>
</reference>
<accession>A0A224YFH5</accession>
<dbReference type="AlphaFoldDB" id="A0A224YFH5"/>
<feature type="region of interest" description="Disordered" evidence="1">
    <location>
        <begin position="35"/>
        <end position="76"/>
    </location>
</feature>
<organism evidence="2">
    <name type="scientific">Rhipicephalus zambeziensis</name>
    <dbReference type="NCBI Taxonomy" id="60191"/>
    <lineage>
        <taxon>Eukaryota</taxon>
        <taxon>Metazoa</taxon>
        <taxon>Ecdysozoa</taxon>
        <taxon>Arthropoda</taxon>
        <taxon>Chelicerata</taxon>
        <taxon>Arachnida</taxon>
        <taxon>Acari</taxon>
        <taxon>Parasitiformes</taxon>
        <taxon>Ixodida</taxon>
        <taxon>Ixodoidea</taxon>
        <taxon>Ixodidae</taxon>
        <taxon>Rhipicephalinae</taxon>
        <taxon>Rhipicephalus</taxon>
        <taxon>Rhipicephalus</taxon>
    </lineage>
</organism>
<protein>
    <submittedName>
        <fullName evidence="2">Uncharacterized protein</fullName>
    </submittedName>
</protein>
<feature type="compositionally biased region" description="Basic and acidic residues" evidence="1">
    <location>
        <begin position="35"/>
        <end position="44"/>
    </location>
</feature>